<comment type="cofactor">
    <cofactor evidence="1">
        <name>pyridoxal 5'-phosphate</name>
        <dbReference type="ChEBI" id="CHEBI:597326"/>
    </cofactor>
</comment>
<dbReference type="Pfam" id="PF01053">
    <property type="entry name" value="Cys_Met_Meta_PP"/>
    <property type="match status" value="1"/>
</dbReference>
<dbReference type="AlphaFoldDB" id="A0A444L9R8"/>
<dbReference type="InterPro" id="IPR015422">
    <property type="entry name" value="PyrdxlP-dep_Trfase_small"/>
</dbReference>
<gene>
    <name evidence="4" type="ORF">Metus_0275</name>
</gene>
<dbReference type="NCBIfam" id="NF006347">
    <property type="entry name" value="PRK08574.1"/>
    <property type="match status" value="1"/>
</dbReference>
<dbReference type="Gene3D" id="3.90.1150.10">
    <property type="entry name" value="Aspartate Aminotransferase, domain 1"/>
    <property type="match status" value="1"/>
</dbReference>
<dbReference type="PANTHER" id="PTHR11808">
    <property type="entry name" value="TRANS-SULFURATION ENZYME FAMILY MEMBER"/>
    <property type="match status" value="1"/>
</dbReference>
<dbReference type="Gene3D" id="3.40.640.10">
    <property type="entry name" value="Type I PLP-dependent aspartate aminotransferase-like (Major domain)"/>
    <property type="match status" value="1"/>
</dbReference>
<evidence type="ECO:0000256" key="1">
    <source>
        <dbReference type="ARBA" id="ARBA00001933"/>
    </source>
</evidence>
<dbReference type="InterPro" id="IPR015424">
    <property type="entry name" value="PyrdxlP-dep_Trfase"/>
</dbReference>
<evidence type="ECO:0000313" key="5">
    <source>
        <dbReference type="Proteomes" id="UP000288215"/>
    </source>
</evidence>
<name>A0A444L9R8_METS7</name>
<dbReference type="GO" id="GO:0005737">
    <property type="term" value="C:cytoplasm"/>
    <property type="evidence" value="ECO:0007669"/>
    <property type="project" value="TreeGrafter"/>
</dbReference>
<dbReference type="GO" id="GO:0019343">
    <property type="term" value="P:cysteine biosynthetic process via cystathionine"/>
    <property type="evidence" value="ECO:0007669"/>
    <property type="project" value="TreeGrafter"/>
</dbReference>
<dbReference type="PANTHER" id="PTHR11808:SF15">
    <property type="entry name" value="CYSTATHIONINE GAMMA-LYASE"/>
    <property type="match status" value="1"/>
</dbReference>
<dbReference type="InterPro" id="IPR015421">
    <property type="entry name" value="PyrdxlP-dep_Trfase_major"/>
</dbReference>
<dbReference type="Proteomes" id="UP000288215">
    <property type="component" value="Unassembled WGS sequence"/>
</dbReference>
<organism evidence="4 5">
    <name type="scientific">Methanosuratincola subterraneus</name>
    <dbReference type="NCBI Taxonomy" id="2593994"/>
    <lineage>
        <taxon>Archaea</taxon>
        <taxon>Thermoproteota</taxon>
        <taxon>Methanosuratincolia</taxon>
        <taxon>Candidatus Methanomethylicales</taxon>
        <taxon>Candidatus Methanomethylicaceae</taxon>
        <taxon>Candidatus Methanosuratincola (ex Vanwonterghem et al. 2016)</taxon>
    </lineage>
</organism>
<dbReference type="FunFam" id="3.40.640.10:FF:000046">
    <property type="entry name" value="Cystathionine gamma-lyase"/>
    <property type="match status" value="1"/>
</dbReference>
<reference evidence="4 5" key="1">
    <citation type="submission" date="2018-12" db="EMBL/GenBank/DDBJ databases">
        <title>The complete genome of the methanogenic archaea of the candidate phylum Verstraetearchaeota, obtained from the metagenome of underground thermal water.</title>
        <authorList>
            <person name="Kadnikov V.V."/>
            <person name="Mardanov A.V."/>
            <person name="Beletsky A.V."/>
            <person name="Karnachuk O.V."/>
            <person name="Ravin N.V."/>
        </authorList>
    </citation>
    <scope>NUCLEOTIDE SEQUENCE [LARGE SCALE GENOMIC DNA]</scope>
    <source>
        <strain evidence="4">Ch88</strain>
    </source>
</reference>
<dbReference type="GO" id="GO:0009086">
    <property type="term" value="P:methionine biosynthetic process"/>
    <property type="evidence" value="ECO:0007669"/>
    <property type="project" value="UniProtKB-ARBA"/>
</dbReference>
<dbReference type="GO" id="GO:0004123">
    <property type="term" value="F:cystathionine gamma-lyase activity"/>
    <property type="evidence" value="ECO:0007669"/>
    <property type="project" value="TreeGrafter"/>
</dbReference>
<keyword evidence="3" id="KW-0663">Pyridoxal phosphate</keyword>
<dbReference type="SUPFAM" id="SSF53383">
    <property type="entry name" value="PLP-dependent transferases"/>
    <property type="match status" value="1"/>
</dbReference>
<dbReference type="GO" id="GO:0030170">
    <property type="term" value="F:pyridoxal phosphate binding"/>
    <property type="evidence" value="ECO:0007669"/>
    <property type="project" value="InterPro"/>
</dbReference>
<dbReference type="PIRSF" id="PIRSF001434">
    <property type="entry name" value="CGS"/>
    <property type="match status" value="1"/>
</dbReference>
<protein>
    <submittedName>
        <fullName evidence="4">Cystathionine gamma-synthase</fullName>
    </submittedName>
</protein>
<accession>A0A444L9R8</accession>
<comment type="similarity">
    <text evidence="2">Belongs to the trans-sulfuration enzymes family.</text>
</comment>
<evidence type="ECO:0000256" key="3">
    <source>
        <dbReference type="ARBA" id="ARBA00022898"/>
    </source>
</evidence>
<dbReference type="InterPro" id="IPR000277">
    <property type="entry name" value="Cys/Met-Metab_PyrdxlP-dep_enz"/>
</dbReference>
<dbReference type="GO" id="GO:0019346">
    <property type="term" value="P:transsulfuration"/>
    <property type="evidence" value="ECO:0007669"/>
    <property type="project" value="InterPro"/>
</dbReference>
<sequence>MARRRGLSTTAIHHGCAEGDDIIPPIYQTAIFKHPNGKQIRGRDLKYSREDNPTVNLLERKMAALESGEDCLAFSSGMAAISTLLLSLTRQGDTIVTSKEVYGASLILMRSLEKFGIRVKCVLNDKLEGEIGSETKLVFVESITNPTLNVPDIKGIAEACRRNGATLVVDNTFATPINFRPIEAGAKYVVHSATKYLGGHNDAIAGVLIGPKEGIDNAWEWRRNLGGSLDPFAAYLVIRGLKTLKLRVEEQNRKAQLIAEFLEQHQKVKKVHYPGLESSPNHERAKELMRGFGGVVSFELENMESAMRFLGGLKLIKTAPSLGGAETLVTHPVSSSHKNISPEERRELGITDGLVRLSVGLEDTEDLIADLEEALAAA</sequence>
<dbReference type="CDD" id="cd00614">
    <property type="entry name" value="CGS_like"/>
    <property type="match status" value="1"/>
</dbReference>
<dbReference type="EMBL" id="RXGA01000001">
    <property type="protein sequence ID" value="RWX74250.1"/>
    <property type="molecule type" value="Genomic_DNA"/>
</dbReference>
<evidence type="ECO:0000313" key="4">
    <source>
        <dbReference type="EMBL" id="RWX74250.1"/>
    </source>
</evidence>
<comment type="caution">
    <text evidence="4">The sequence shown here is derived from an EMBL/GenBank/DDBJ whole genome shotgun (WGS) entry which is preliminary data.</text>
</comment>
<dbReference type="FunFam" id="3.90.1150.10:FF:000033">
    <property type="entry name" value="Cystathionine gamma-synthase"/>
    <property type="match status" value="1"/>
</dbReference>
<evidence type="ECO:0000256" key="2">
    <source>
        <dbReference type="ARBA" id="ARBA00009077"/>
    </source>
</evidence>
<proteinExistence type="inferred from homology"/>